<name>A0A1F5NAW3_9BACT</name>
<dbReference type="InterPro" id="IPR029063">
    <property type="entry name" value="SAM-dependent_MTases_sf"/>
</dbReference>
<protein>
    <submittedName>
        <fullName evidence="1">Uncharacterized protein</fullName>
    </submittedName>
</protein>
<dbReference type="PANTHER" id="PTHR14911">
    <property type="entry name" value="THUMP DOMAIN-CONTAINING"/>
    <property type="match status" value="1"/>
</dbReference>
<sequence length="429" mass="48236">MKLKYAFNLGRVFTLSLAELFAVFENIGISFRLVDLYREVLIIETEGALEVQKLQKRLGGTIKIMSVLDSVPRKKIQGPYHVFKDYFDIKILRDKILATTSGKLQVGVSMYPMAAGLPLRGEIKRLGLMIKDVLVKAGHSTRMVFPQMEGLSLPSVVVANEHLLEKGAEICFLVGFERIYLAKTLTYQNFEDYGRRDYQRPVRSTQIGMLPPKVAQIMINLALVPLSAAGSTKIAVLDPFTGSGTVLQEAMLMGFKTVGSDVSPLATENAEKNLLWFKNRYQVPPNRFELITCDVAKLPENLPKYEYAAIVTEGTLGPAYAEAPSEKEIQKNFKNLEPTYLSAFKTFAKVLKPASRVVIALPAYRIGTSYHFFPVIDKIKKLGYDVVYPVPEVVVGKYAFLQITKRGSIIYDRKDQFVSREIFVLKQRP</sequence>
<organism evidence="1 2">
    <name type="scientific">Candidatus Doudnabacteria bacterium RIFCSPHIGHO2_01_52_17</name>
    <dbReference type="NCBI Taxonomy" id="1817820"/>
    <lineage>
        <taxon>Bacteria</taxon>
        <taxon>Candidatus Doudnaibacteriota</taxon>
    </lineage>
</organism>
<comment type="caution">
    <text evidence="1">The sequence shown here is derived from an EMBL/GenBank/DDBJ whole genome shotgun (WGS) entry which is preliminary data.</text>
</comment>
<dbReference type="CDD" id="cd02440">
    <property type="entry name" value="AdoMet_MTases"/>
    <property type="match status" value="1"/>
</dbReference>
<dbReference type="SUPFAM" id="SSF53335">
    <property type="entry name" value="S-adenosyl-L-methionine-dependent methyltransferases"/>
    <property type="match status" value="1"/>
</dbReference>
<dbReference type="GO" id="GO:0016423">
    <property type="term" value="F:tRNA (guanine) methyltransferase activity"/>
    <property type="evidence" value="ECO:0007669"/>
    <property type="project" value="TreeGrafter"/>
</dbReference>
<gene>
    <name evidence="1" type="ORF">A3K06_00275</name>
</gene>
<dbReference type="AlphaFoldDB" id="A0A1F5NAW3"/>
<proteinExistence type="predicted"/>
<dbReference type="GO" id="GO:0030488">
    <property type="term" value="P:tRNA methylation"/>
    <property type="evidence" value="ECO:0007669"/>
    <property type="project" value="TreeGrafter"/>
</dbReference>
<evidence type="ECO:0000313" key="2">
    <source>
        <dbReference type="Proteomes" id="UP000176547"/>
    </source>
</evidence>
<reference evidence="1 2" key="1">
    <citation type="journal article" date="2016" name="Nat. Commun.">
        <title>Thousands of microbial genomes shed light on interconnected biogeochemical processes in an aquifer system.</title>
        <authorList>
            <person name="Anantharaman K."/>
            <person name="Brown C.T."/>
            <person name="Hug L.A."/>
            <person name="Sharon I."/>
            <person name="Castelle C.J."/>
            <person name="Probst A.J."/>
            <person name="Thomas B.C."/>
            <person name="Singh A."/>
            <person name="Wilkins M.J."/>
            <person name="Karaoz U."/>
            <person name="Brodie E.L."/>
            <person name="Williams K.H."/>
            <person name="Hubbard S.S."/>
            <person name="Banfield J.F."/>
        </authorList>
    </citation>
    <scope>NUCLEOTIDE SEQUENCE [LARGE SCALE GENOMIC DNA]</scope>
</reference>
<dbReference type="EMBL" id="MFEG01000044">
    <property type="protein sequence ID" value="OGE74724.1"/>
    <property type="molecule type" value="Genomic_DNA"/>
</dbReference>
<dbReference type="PANTHER" id="PTHR14911:SF13">
    <property type="entry name" value="TRNA (GUANINE(6)-N2)-METHYLTRANSFERASE THUMP3"/>
    <property type="match status" value="1"/>
</dbReference>
<dbReference type="Proteomes" id="UP000176547">
    <property type="component" value="Unassembled WGS sequence"/>
</dbReference>
<accession>A0A1F5NAW3</accession>
<evidence type="ECO:0000313" key="1">
    <source>
        <dbReference type="EMBL" id="OGE74724.1"/>
    </source>
</evidence>
<dbReference type="Gene3D" id="3.40.50.150">
    <property type="entry name" value="Vaccinia Virus protein VP39"/>
    <property type="match status" value="1"/>
</dbReference>